<keyword evidence="2 6" id="KW-0645">Protease</keyword>
<evidence type="ECO:0000256" key="3">
    <source>
        <dbReference type="ARBA" id="ARBA00022801"/>
    </source>
</evidence>
<dbReference type="InterPro" id="IPR036034">
    <property type="entry name" value="PDZ_sf"/>
</dbReference>
<dbReference type="Proteomes" id="UP000192756">
    <property type="component" value="Unassembled WGS sequence"/>
</dbReference>
<dbReference type="GO" id="GO:0004252">
    <property type="term" value="F:serine-type endopeptidase activity"/>
    <property type="evidence" value="ECO:0007669"/>
    <property type="project" value="InterPro"/>
</dbReference>
<keyword evidence="3" id="KW-0378">Hydrolase</keyword>
<feature type="signal peptide" evidence="4">
    <location>
        <begin position="1"/>
        <end position="19"/>
    </location>
</feature>
<dbReference type="PROSITE" id="PS50106">
    <property type="entry name" value="PDZ"/>
    <property type="match status" value="1"/>
</dbReference>
<dbReference type="OrthoDB" id="728837at2"/>
<evidence type="ECO:0000313" key="6">
    <source>
        <dbReference type="EMBL" id="SMD05548.1"/>
    </source>
</evidence>
<keyword evidence="7" id="KW-1185">Reference proteome</keyword>
<feature type="chain" id="PRO_5012664411" evidence="4">
    <location>
        <begin position="20"/>
        <end position="576"/>
    </location>
</feature>
<dbReference type="Pfam" id="PF13365">
    <property type="entry name" value="Trypsin_2"/>
    <property type="match status" value="1"/>
</dbReference>
<dbReference type="Gene3D" id="2.40.10.10">
    <property type="entry name" value="Trypsin-like serine proteases"/>
    <property type="match status" value="3"/>
</dbReference>
<dbReference type="PRINTS" id="PR00834">
    <property type="entry name" value="PROTEASES2C"/>
</dbReference>
<dbReference type="AlphaFoldDB" id="A0A1W2E914"/>
<dbReference type="SUPFAM" id="SSF50494">
    <property type="entry name" value="Trypsin-like serine proteases"/>
    <property type="match status" value="2"/>
</dbReference>
<keyword evidence="4" id="KW-0732">Signal</keyword>
<protein>
    <submittedName>
        <fullName evidence="6">Serine protease Do</fullName>
    </submittedName>
</protein>
<evidence type="ECO:0000256" key="1">
    <source>
        <dbReference type="ARBA" id="ARBA00010541"/>
    </source>
</evidence>
<feature type="domain" description="PDZ" evidence="5">
    <location>
        <begin position="387"/>
        <end position="467"/>
    </location>
</feature>
<evidence type="ECO:0000256" key="2">
    <source>
        <dbReference type="ARBA" id="ARBA00022670"/>
    </source>
</evidence>
<sequence>MKKLSFLFLSLLFTLQIFAQTGNFDFKKLEKDIRQVVQRAYDASVYITPYDSVSNRPKGGSFSGVVIDTTGHVLSAAHAVKPGDLYEITFPDGKKFKAVGLGRIPRNDAAMLKIKDKGSWPYTPMGWSSSLKKDMPCVSIAYPGTVGAKTPTIRLGYIAETETKEGFIRSTCLMEPGDSGGPVFDMKGRVIGLHSKIDLSLDDNFEIPVDLYRKYWNALTKPASYAERPEATIVPEDPQARELKDLPEITQLNVISEKLNERLNKTSFKLKSTSGGTELQILGTLVKPDGFLPETALKNKSFLLSKSSMVGDNPILELSVAKSTPAKVIRRDEANDLVLLQVDHKLKDGIALGTIAIDSVVATDLGKLLTSPQPGNRVLVSILGNTPISIAKGPNPAFIGIGTDLKDGKVVIVNIQPRSPASTAALETGDEVLSFNGKPILKAEDLSKEMAAYKPNDTVNLQLSRAGVPFFKRIALKPRRMAERHIAYRFTDGRSERRTDFGSVLIHDGKLKPSECGGPLYGIDGRFYGVNIARLSRTSSLAIPAAIIQKFVKQSLTEMKEQAMLNYTTFDAPNWQ</sequence>
<dbReference type="EMBL" id="FWXT01000005">
    <property type="protein sequence ID" value="SMD05548.1"/>
    <property type="molecule type" value="Genomic_DNA"/>
</dbReference>
<dbReference type="SUPFAM" id="SSF50156">
    <property type="entry name" value="PDZ domain-like"/>
    <property type="match status" value="1"/>
</dbReference>
<evidence type="ECO:0000256" key="4">
    <source>
        <dbReference type="SAM" id="SignalP"/>
    </source>
</evidence>
<dbReference type="Gene3D" id="2.30.42.10">
    <property type="match status" value="1"/>
</dbReference>
<name>A0A1W2E914_9SPHI</name>
<dbReference type="SMART" id="SM00228">
    <property type="entry name" value="PDZ"/>
    <property type="match status" value="1"/>
</dbReference>
<gene>
    <name evidence="6" type="ORF">SAMN04488524_4487</name>
</gene>
<dbReference type="PANTHER" id="PTHR22939">
    <property type="entry name" value="SERINE PROTEASE FAMILY S1C HTRA-RELATED"/>
    <property type="match status" value="1"/>
</dbReference>
<reference evidence="7" key="1">
    <citation type="submission" date="2017-04" db="EMBL/GenBank/DDBJ databases">
        <authorList>
            <person name="Varghese N."/>
            <person name="Submissions S."/>
        </authorList>
    </citation>
    <scope>NUCLEOTIDE SEQUENCE [LARGE SCALE GENOMIC DNA]</scope>
    <source>
        <strain evidence="7">DSM 12126</strain>
    </source>
</reference>
<dbReference type="GO" id="GO:0006508">
    <property type="term" value="P:proteolysis"/>
    <property type="evidence" value="ECO:0007669"/>
    <property type="project" value="UniProtKB-KW"/>
</dbReference>
<proteinExistence type="inferred from homology"/>
<organism evidence="6 7">
    <name type="scientific">Pedobacter africanus</name>
    <dbReference type="NCBI Taxonomy" id="151894"/>
    <lineage>
        <taxon>Bacteria</taxon>
        <taxon>Pseudomonadati</taxon>
        <taxon>Bacteroidota</taxon>
        <taxon>Sphingobacteriia</taxon>
        <taxon>Sphingobacteriales</taxon>
        <taxon>Sphingobacteriaceae</taxon>
        <taxon>Pedobacter</taxon>
    </lineage>
</organism>
<evidence type="ECO:0000313" key="7">
    <source>
        <dbReference type="Proteomes" id="UP000192756"/>
    </source>
</evidence>
<dbReference type="InterPro" id="IPR043504">
    <property type="entry name" value="Peptidase_S1_PA_chymotrypsin"/>
</dbReference>
<evidence type="ECO:0000259" key="5">
    <source>
        <dbReference type="PROSITE" id="PS50106"/>
    </source>
</evidence>
<dbReference type="InterPro" id="IPR001940">
    <property type="entry name" value="Peptidase_S1C"/>
</dbReference>
<dbReference type="InterPro" id="IPR009003">
    <property type="entry name" value="Peptidase_S1_PA"/>
</dbReference>
<accession>A0A1W2E914</accession>
<dbReference type="STRING" id="151894.SAMN04488524_4487"/>
<comment type="similarity">
    <text evidence="1">Belongs to the peptidase S1C family.</text>
</comment>
<dbReference type="PANTHER" id="PTHR22939:SF129">
    <property type="entry name" value="SERINE PROTEASE HTRA2, MITOCHONDRIAL"/>
    <property type="match status" value="1"/>
</dbReference>
<dbReference type="RefSeq" id="WP_084241282.1">
    <property type="nucleotide sequence ID" value="NZ_FWXT01000005.1"/>
</dbReference>
<dbReference type="InterPro" id="IPR001478">
    <property type="entry name" value="PDZ"/>
</dbReference>
<dbReference type="Pfam" id="PF13180">
    <property type="entry name" value="PDZ_2"/>
    <property type="match status" value="1"/>
</dbReference>